<dbReference type="EC" id="3.6.3.-" evidence="1"/>
<evidence type="ECO:0000313" key="1">
    <source>
        <dbReference type="EMBL" id="SYV93641.1"/>
    </source>
</evidence>
<keyword evidence="1" id="KW-0378">Hydrolase</keyword>
<reference evidence="2" key="1">
    <citation type="submission" date="2018-06" db="EMBL/GenBank/DDBJ databases">
        <authorList>
            <consortium name="Pathogen Informatics"/>
        </authorList>
    </citation>
    <scope>NUCLEOTIDE SEQUENCE [LARGE SCALE GENOMIC DNA]</scope>
    <source>
        <strain evidence="2">NCTC10124</strain>
    </source>
</reference>
<protein>
    <submittedName>
        <fullName evidence="1">ABC transporter ATP-binding protein</fullName>
        <ecNumber evidence="1">3.6.3.-</ecNumber>
    </submittedName>
</protein>
<evidence type="ECO:0000313" key="2">
    <source>
        <dbReference type="Proteomes" id="UP000259328"/>
    </source>
</evidence>
<organism evidence="1 2">
    <name type="scientific">Mycoplasmopsis synoviae</name>
    <name type="common">Mycoplasma synoviae</name>
    <dbReference type="NCBI Taxonomy" id="2109"/>
    <lineage>
        <taxon>Bacteria</taxon>
        <taxon>Bacillati</taxon>
        <taxon>Mycoplasmatota</taxon>
        <taxon>Mycoplasmoidales</taxon>
        <taxon>Metamycoplasmataceae</taxon>
        <taxon>Mycoplasmopsis</taxon>
    </lineage>
</organism>
<dbReference type="Gene3D" id="3.40.50.300">
    <property type="entry name" value="P-loop containing nucleotide triphosphate hydrolases"/>
    <property type="match status" value="1"/>
</dbReference>
<proteinExistence type="predicted"/>
<dbReference type="GO" id="GO:0005524">
    <property type="term" value="F:ATP binding"/>
    <property type="evidence" value="ECO:0007669"/>
    <property type="project" value="UniProtKB-KW"/>
</dbReference>
<accession>A0A3B0PW04</accession>
<keyword evidence="1" id="KW-0067">ATP-binding</keyword>
<sequence length="68" mass="7732">MLERAKRVIVLKNGKIIKDGQPYETLNDIAFLEENNLQPPKLLNFVNKLRAKGVNVPKVTSEAELVSW</sequence>
<dbReference type="AlphaFoldDB" id="A0A3B0PW04"/>
<keyword evidence="1" id="KW-0547">Nucleotide-binding</keyword>
<dbReference type="EMBL" id="LS991953">
    <property type="protein sequence ID" value="SYV93641.1"/>
    <property type="molecule type" value="Genomic_DNA"/>
</dbReference>
<gene>
    <name evidence="1" type="primary">ecfA2_2</name>
    <name evidence="1" type="ORF">NCTC10124_01395</name>
</gene>
<dbReference type="InterPro" id="IPR027417">
    <property type="entry name" value="P-loop_NTPase"/>
</dbReference>
<name>A0A3B0PW04_MYCSY</name>
<dbReference type="Proteomes" id="UP000259328">
    <property type="component" value="Chromosome"/>
</dbReference>
<dbReference type="GO" id="GO:0016787">
    <property type="term" value="F:hydrolase activity"/>
    <property type="evidence" value="ECO:0007669"/>
    <property type="project" value="UniProtKB-KW"/>
</dbReference>
<feature type="non-terminal residue" evidence="1">
    <location>
        <position position="68"/>
    </location>
</feature>